<dbReference type="Gene3D" id="1.25.40.10">
    <property type="entry name" value="Tetratricopeptide repeat domain"/>
    <property type="match status" value="1"/>
</dbReference>
<dbReference type="InterPro" id="IPR011990">
    <property type="entry name" value="TPR-like_helical_dom_sf"/>
</dbReference>
<evidence type="ECO:0000313" key="2">
    <source>
        <dbReference type="Proteomes" id="UP000789570"/>
    </source>
</evidence>
<gene>
    <name evidence="1" type="ORF">FCALED_LOCUS7183</name>
</gene>
<reference evidence="1" key="1">
    <citation type="submission" date="2021-06" db="EMBL/GenBank/DDBJ databases">
        <authorList>
            <person name="Kallberg Y."/>
            <person name="Tangrot J."/>
            <person name="Rosling A."/>
        </authorList>
    </citation>
    <scope>NUCLEOTIDE SEQUENCE</scope>
    <source>
        <strain evidence="1">UK204</strain>
    </source>
</reference>
<name>A0A9N9BM69_9GLOM</name>
<organism evidence="1 2">
    <name type="scientific">Funneliformis caledonium</name>
    <dbReference type="NCBI Taxonomy" id="1117310"/>
    <lineage>
        <taxon>Eukaryota</taxon>
        <taxon>Fungi</taxon>
        <taxon>Fungi incertae sedis</taxon>
        <taxon>Mucoromycota</taxon>
        <taxon>Glomeromycotina</taxon>
        <taxon>Glomeromycetes</taxon>
        <taxon>Glomerales</taxon>
        <taxon>Glomeraceae</taxon>
        <taxon>Funneliformis</taxon>
    </lineage>
</organism>
<dbReference type="OrthoDB" id="2384430at2759"/>
<comment type="caution">
    <text evidence="1">The sequence shown here is derived from an EMBL/GenBank/DDBJ whole genome shotgun (WGS) entry which is preliminary data.</text>
</comment>
<dbReference type="Proteomes" id="UP000789570">
    <property type="component" value="Unassembled WGS sequence"/>
</dbReference>
<dbReference type="EMBL" id="CAJVPQ010001857">
    <property type="protein sequence ID" value="CAG8572827.1"/>
    <property type="molecule type" value="Genomic_DNA"/>
</dbReference>
<dbReference type="AlphaFoldDB" id="A0A9N9BM69"/>
<evidence type="ECO:0000313" key="1">
    <source>
        <dbReference type="EMBL" id="CAG8572827.1"/>
    </source>
</evidence>
<keyword evidence="2" id="KW-1185">Reference proteome</keyword>
<protein>
    <submittedName>
        <fullName evidence="1">2149_t:CDS:1</fullName>
    </submittedName>
</protein>
<accession>A0A9N9BM69</accession>
<proteinExistence type="predicted"/>
<sequence length="165" mass="19810">MSRELMRVIRAIGRRKIFEWFINVRTLFIKEVGTSVNKQKAFELYQKAVKFRNQVNLAIIYIRKDMELIKFVIINDVDKDIYRAIYWYKNHRTGQYSLIRMFRNGGDWYRKSDEEYHQTQYKLAQMNGDGIKSLSNNAQYNLVENQDAKYKLADETDGIKDIQMD</sequence>